<dbReference type="AlphaFoldDB" id="A0A1W1XX27"/>
<sequence length="455" mass="49993">MKKFKFRLDKNADKKIIQLAWPSIMEQILEMMVGMVSTIFMGRIGTNAVAAVGMDNMLISFLQTVFFGLSMGTTVIVARVIGEGNKEEAKRTLMQSIYMALVIGILLSVFGKIFSVSILKLFFGGANIKVFNIALSYFNIILLNLPFFVVDITVSGAMRGAGDTKTPMIITGIVNILNIILNAVFIFGVPVLHIPAMGVVGSAIAVTISRILSATLRIIVLYVHKGLKLNLTFKDDYSIKPKLMKRIVNIGIPGFIEQAVMQGGFLILEVVIVTMGTTAMAAYQVGINVNALAYFPIFGFSIANTTLVGQSLGERKFKKAEHYSYESLKITMIVAFVIGILMVIFSKQLASIYSSDPVVIKESVGIICTFGVIEPMLAILNICSATLKAAGDIKYVMVTSFVGLWSCRVFLSFGFNQLFALGMKAVMIGIFFDFSSRSIMYLLRMNKGEWKYLKV</sequence>
<evidence type="ECO:0000256" key="13">
    <source>
        <dbReference type="SAM" id="Phobius"/>
    </source>
</evidence>
<evidence type="ECO:0000256" key="9">
    <source>
        <dbReference type="ARBA" id="ARBA00022989"/>
    </source>
</evidence>
<feature type="transmembrane region" description="Helical" evidence="13">
    <location>
        <begin position="98"/>
        <end position="123"/>
    </location>
</feature>
<feature type="transmembrane region" description="Helical" evidence="13">
    <location>
        <begin position="291"/>
        <end position="309"/>
    </location>
</feature>
<feature type="transmembrane region" description="Helical" evidence="13">
    <location>
        <begin position="265"/>
        <end position="285"/>
    </location>
</feature>
<evidence type="ECO:0000256" key="12">
    <source>
        <dbReference type="ARBA" id="ARBA00031636"/>
    </source>
</evidence>
<dbReference type="STRING" id="1121291.SAMN02745134_03559"/>
<dbReference type="PANTHER" id="PTHR43298">
    <property type="entry name" value="MULTIDRUG RESISTANCE PROTEIN NORM-RELATED"/>
    <property type="match status" value="1"/>
</dbReference>
<evidence type="ECO:0000313" key="14">
    <source>
        <dbReference type="EMBL" id="SMC28540.1"/>
    </source>
</evidence>
<keyword evidence="8 13" id="KW-0812">Transmembrane</keyword>
<dbReference type="Proteomes" id="UP000192468">
    <property type="component" value="Unassembled WGS sequence"/>
</dbReference>
<proteinExistence type="inferred from homology"/>
<evidence type="ECO:0000256" key="8">
    <source>
        <dbReference type="ARBA" id="ARBA00022692"/>
    </source>
</evidence>
<keyword evidence="10" id="KW-0406">Ion transport</keyword>
<keyword evidence="15" id="KW-1185">Reference proteome</keyword>
<keyword evidence="9 13" id="KW-1133">Transmembrane helix</keyword>
<evidence type="ECO:0000256" key="11">
    <source>
        <dbReference type="ARBA" id="ARBA00023136"/>
    </source>
</evidence>
<keyword evidence="7" id="KW-1003">Cell membrane</keyword>
<keyword evidence="5" id="KW-0813">Transport</keyword>
<dbReference type="GO" id="GO:0042910">
    <property type="term" value="F:xenobiotic transmembrane transporter activity"/>
    <property type="evidence" value="ECO:0007669"/>
    <property type="project" value="InterPro"/>
</dbReference>
<reference evidence="14 15" key="1">
    <citation type="submission" date="2017-04" db="EMBL/GenBank/DDBJ databases">
        <authorList>
            <person name="Afonso C.L."/>
            <person name="Miller P.J."/>
            <person name="Scott M.A."/>
            <person name="Spackman E."/>
            <person name="Goraichik I."/>
            <person name="Dimitrov K.M."/>
            <person name="Suarez D.L."/>
            <person name="Swayne D.E."/>
        </authorList>
    </citation>
    <scope>NUCLEOTIDE SEQUENCE [LARGE SCALE GENOMIC DNA]</scope>
    <source>
        <strain evidence="14 15">DSM 12555</strain>
    </source>
</reference>
<dbReference type="Pfam" id="PF01554">
    <property type="entry name" value="MatE"/>
    <property type="match status" value="2"/>
</dbReference>
<dbReference type="PIRSF" id="PIRSF006603">
    <property type="entry name" value="DinF"/>
    <property type="match status" value="1"/>
</dbReference>
<dbReference type="RefSeq" id="WP_084117556.1">
    <property type="nucleotide sequence ID" value="NZ_FWXH01000026.1"/>
</dbReference>
<feature type="transmembrane region" description="Helical" evidence="13">
    <location>
        <begin position="57"/>
        <end position="78"/>
    </location>
</feature>
<comment type="subcellular location">
    <subcellularLocation>
        <location evidence="2">Cell membrane</location>
        <topology evidence="2">Multi-pass membrane protein</topology>
    </subcellularLocation>
</comment>
<accession>A0A1W1XX27</accession>
<dbReference type="InterPro" id="IPR002528">
    <property type="entry name" value="MATE_fam"/>
</dbReference>
<dbReference type="EMBL" id="FWXH01000026">
    <property type="protein sequence ID" value="SMC28540.1"/>
    <property type="molecule type" value="Genomic_DNA"/>
</dbReference>
<name>A0A1W1XX27_9CLOT</name>
<dbReference type="InterPro" id="IPR048279">
    <property type="entry name" value="MdtK-like"/>
</dbReference>
<protein>
    <recommendedName>
        <fullName evidence="4">Probable multidrug resistance protein NorM</fullName>
    </recommendedName>
    <alternativeName>
        <fullName evidence="12">Multidrug-efflux transporter</fullName>
    </alternativeName>
</protein>
<comment type="function">
    <text evidence="1">Multidrug efflux pump.</text>
</comment>
<evidence type="ECO:0000256" key="2">
    <source>
        <dbReference type="ARBA" id="ARBA00004651"/>
    </source>
</evidence>
<evidence type="ECO:0000256" key="4">
    <source>
        <dbReference type="ARBA" id="ARBA00020268"/>
    </source>
</evidence>
<dbReference type="InterPro" id="IPR050222">
    <property type="entry name" value="MATE_MdtK"/>
</dbReference>
<feature type="transmembrane region" description="Helical" evidence="13">
    <location>
        <begin position="364"/>
        <end position="383"/>
    </location>
</feature>
<evidence type="ECO:0000313" key="15">
    <source>
        <dbReference type="Proteomes" id="UP000192468"/>
    </source>
</evidence>
<evidence type="ECO:0000256" key="5">
    <source>
        <dbReference type="ARBA" id="ARBA00022448"/>
    </source>
</evidence>
<feature type="transmembrane region" description="Helical" evidence="13">
    <location>
        <begin position="199"/>
        <end position="223"/>
    </location>
</feature>
<feature type="transmembrane region" description="Helical" evidence="13">
    <location>
        <begin position="169"/>
        <end position="193"/>
    </location>
</feature>
<keyword evidence="6" id="KW-0050">Antiport</keyword>
<gene>
    <name evidence="14" type="ORF">SAMN02745134_03559</name>
</gene>
<comment type="similarity">
    <text evidence="3">Belongs to the multi antimicrobial extrusion (MATE) (TC 2.A.66.1) family.</text>
</comment>
<dbReference type="GO" id="GO:0015297">
    <property type="term" value="F:antiporter activity"/>
    <property type="evidence" value="ECO:0007669"/>
    <property type="project" value="UniProtKB-KW"/>
</dbReference>
<dbReference type="OrthoDB" id="62420at2"/>
<dbReference type="GO" id="GO:0005886">
    <property type="term" value="C:plasma membrane"/>
    <property type="evidence" value="ECO:0007669"/>
    <property type="project" value="UniProtKB-SubCell"/>
</dbReference>
<evidence type="ECO:0000256" key="3">
    <source>
        <dbReference type="ARBA" id="ARBA00010199"/>
    </source>
</evidence>
<dbReference type="GO" id="GO:0006811">
    <property type="term" value="P:monoatomic ion transport"/>
    <property type="evidence" value="ECO:0007669"/>
    <property type="project" value="UniProtKB-KW"/>
</dbReference>
<feature type="transmembrane region" description="Helical" evidence="13">
    <location>
        <begin position="135"/>
        <end position="157"/>
    </location>
</feature>
<keyword evidence="11 13" id="KW-0472">Membrane</keyword>
<organism evidence="14 15">
    <name type="scientific">Clostridium acidisoli DSM 12555</name>
    <dbReference type="NCBI Taxonomy" id="1121291"/>
    <lineage>
        <taxon>Bacteria</taxon>
        <taxon>Bacillati</taxon>
        <taxon>Bacillota</taxon>
        <taxon>Clostridia</taxon>
        <taxon>Eubacteriales</taxon>
        <taxon>Clostridiaceae</taxon>
        <taxon>Clostridium</taxon>
    </lineage>
</organism>
<dbReference type="CDD" id="cd13137">
    <property type="entry name" value="MATE_NorM_like"/>
    <property type="match status" value="1"/>
</dbReference>
<evidence type="ECO:0000256" key="1">
    <source>
        <dbReference type="ARBA" id="ARBA00003408"/>
    </source>
</evidence>
<dbReference type="NCBIfam" id="TIGR00797">
    <property type="entry name" value="matE"/>
    <property type="match status" value="1"/>
</dbReference>
<dbReference type="PANTHER" id="PTHR43298:SF2">
    <property type="entry name" value="FMN_FAD EXPORTER YEEO-RELATED"/>
    <property type="match status" value="1"/>
</dbReference>
<feature type="transmembrane region" description="Helical" evidence="13">
    <location>
        <begin position="330"/>
        <end position="352"/>
    </location>
</feature>
<evidence type="ECO:0000256" key="7">
    <source>
        <dbReference type="ARBA" id="ARBA00022475"/>
    </source>
</evidence>
<evidence type="ECO:0000256" key="6">
    <source>
        <dbReference type="ARBA" id="ARBA00022449"/>
    </source>
</evidence>
<feature type="transmembrane region" description="Helical" evidence="13">
    <location>
        <begin position="28"/>
        <end position="45"/>
    </location>
</feature>
<evidence type="ECO:0000256" key="10">
    <source>
        <dbReference type="ARBA" id="ARBA00023065"/>
    </source>
</evidence>